<dbReference type="Gene3D" id="3.90.1170.20">
    <property type="entry name" value="Quinolinate phosphoribosyl transferase, N-terminal domain"/>
    <property type="match status" value="1"/>
</dbReference>
<sequence>MNLLQVSQIIDQALSEDIGAGDLTTDSVIAPDALATGEIICRAAGVAAGIPIAGLCFRRLDSRITFEQLVDDGARVTRNRVLARISGSAQPILKAERVALNFIQRLSGIATLTARYVAAVSDYPVKILDTRKTTPGLRVLEKYAVRAGGGFNHRFALFDGILIKDNHLIFQHEDGSQSGSNQIERAVARAKRLAGHLRKIEVEAETLDQVKQALRAGADAILLDNMDVATLAKAVEITRNSRRPVILEASGNVSLSNIKKIAAAGVDVISIGALTHSAPALDVSLELQSVVG</sequence>
<evidence type="ECO:0000259" key="15">
    <source>
        <dbReference type="Pfam" id="PF02749"/>
    </source>
</evidence>
<dbReference type="Proteomes" id="UP000265882">
    <property type="component" value="Unassembled WGS sequence"/>
</dbReference>
<reference evidence="16 17" key="1">
    <citation type="journal article" date="2017" name="ISME J.">
        <title>Energy and carbon metabolisms in a deep terrestrial subsurface fluid microbial community.</title>
        <authorList>
            <person name="Momper L."/>
            <person name="Jungbluth S.P."/>
            <person name="Lee M.D."/>
            <person name="Amend J.P."/>
        </authorList>
    </citation>
    <scope>NUCLEOTIDE SEQUENCE [LARGE SCALE GENOMIC DNA]</scope>
    <source>
        <strain evidence="16">SURF_5</strain>
    </source>
</reference>
<dbReference type="EC" id="2.4.2.19" evidence="5"/>
<dbReference type="InterPro" id="IPR002638">
    <property type="entry name" value="Quinolinate_PRibosylTrfase_C"/>
</dbReference>
<dbReference type="SUPFAM" id="SSF54675">
    <property type="entry name" value="Nicotinate/Quinolinate PRTase N-terminal domain-like"/>
    <property type="match status" value="1"/>
</dbReference>
<evidence type="ECO:0000256" key="2">
    <source>
        <dbReference type="ARBA" id="ARBA00004893"/>
    </source>
</evidence>
<protein>
    <recommendedName>
        <fullName evidence="11">Probable nicotinate-nucleotide pyrophosphorylase [carboxylating]</fullName>
        <ecNumber evidence="5">2.4.2.19</ecNumber>
    </recommendedName>
    <alternativeName>
        <fullName evidence="9">Quinolinate phosphoribosyltransferase [decarboxylating]</fullName>
    </alternativeName>
</protein>
<comment type="similarity">
    <text evidence="3 12">Belongs to the NadC/ModD family.</text>
</comment>
<comment type="subunit">
    <text evidence="4">Hexamer formed by 3 homodimers.</text>
</comment>
<evidence type="ECO:0000256" key="11">
    <source>
        <dbReference type="ARBA" id="ARBA00069173"/>
    </source>
</evidence>
<name>A0A3A4NQI4_ABYX5</name>
<dbReference type="GO" id="GO:0034213">
    <property type="term" value="P:quinolinate catabolic process"/>
    <property type="evidence" value="ECO:0007669"/>
    <property type="project" value="TreeGrafter"/>
</dbReference>
<keyword evidence="7 12" id="KW-0328">Glycosyltransferase</keyword>
<dbReference type="CDD" id="cd01572">
    <property type="entry name" value="QPRTase"/>
    <property type="match status" value="1"/>
</dbReference>
<dbReference type="InterPro" id="IPR013785">
    <property type="entry name" value="Aldolase_TIM"/>
</dbReference>
<dbReference type="InterPro" id="IPR027277">
    <property type="entry name" value="NadC/ModD"/>
</dbReference>
<dbReference type="PANTHER" id="PTHR32179">
    <property type="entry name" value="NICOTINATE-NUCLEOTIDE PYROPHOSPHORYLASE [CARBOXYLATING]"/>
    <property type="match status" value="1"/>
</dbReference>
<evidence type="ECO:0000256" key="13">
    <source>
        <dbReference type="PIRSR" id="PIRSR006250-1"/>
    </source>
</evidence>
<evidence type="ECO:0000256" key="9">
    <source>
        <dbReference type="ARBA" id="ARBA00033102"/>
    </source>
</evidence>
<evidence type="ECO:0000256" key="4">
    <source>
        <dbReference type="ARBA" id="ARBA00011218"/>
    </source>
</evidence>
<dbReference type="GO" id="GO:0004514">
    <property type="term" value="F:nicotinate-nucleotide diphosphorylase (carboxylating) activity"/>
    <property type="evidence" value="ECO:0007669"/>
    <property type="project" value="UniProtKB-EC"/>
</dbReference>
<evidence type="ECO:0000313" key="17">
    <source>
        <dbReference type="Proteomes" id="UP000265882"/>
    </source>
</evidence>
<dbReference type="UniPathway" id="UPA00253">
    <property type="reaction ID" value="UER00331"/>
</dbReference>
<comment type="catalytic activity">
    <reaction evidence="10">
        <text>nicotinate beta-D-ribonucleotide + CO2 + diphosphate = quinolinate + 5-phospho-alpha-D-ribose 1-diphosphate + 2 H(+)</text>
        <dbReference type="Rhea" id="RHEA:12733"/>
        <dbReference type="ChEBI" id="CHEBI:15378"/>
        <dbReference type="ChEBI" id="CHEBI:16526"/>
        <dbReference type="ChEBI" id="CHEBI:29959"/>
        <dbReference type="ChEBI" id="CHEBI:33019"/>
        <dbReference type="ChEBI" id="CHEBI:57502"/>
        <dbReference type="ChEBI" id="CHEBI:58017"/>
        <dbReference type="EC" id="2.4.2.19"/>
    </reaction>
</comment>
<comment type="function">
    <text evidence="1">Involved in the catabolism of quinolinic acid (QA).</text>
</comment>
<comment type="caution">
    <text evidence="16">The sequence shown here is derived from an EMBL/GenBank/DDBJ whole genome shotgun (WGS) entry which is preliminary data.</text>
</comment>
<evidence type="ECO:0000256" key="6">
    <source>
        <dbReference type="ARBA" id="ARBA00022642"/>
    </source>
</evidence>
<feature type="domain" description="Quinolinate phosphoribosyl transferase C-terminal" evidence="14">
    <location>
        <begin position="109"/>
        <end position="286"/>
    </location>
</feature>
<dbReference type="EMBL" id="QZKU01000053">
    <property type="protein sequence ID" value="RJP22833.1"/>
    <property type="molecule type" value="Genomic_DNA"/>
</dbReference>
<dbReference type="Pfam" id="PF02749">
    <property type="entry name" value="QRPTase_N"/>
    <property type="match status" value="1"/>
</dbReference>
<feature type="binding site" evidence="13">
    <location>
        <position position="203"/>
    </location>
    <ligand>
        <name>substrate</name>
    </ligand>
</feature>
<dbReference type="GO" id="GO:0005737">
    <property type="term" value="C:cytoplasm"/>
    <property type="evidence" value="ECO:0007669"/>
    <property type="project" value="TreeGrafter"/>
</dbReference>
<dbReference type="GO" id="GO:0009435">
    <property type="term" value="P:NAD+ biosynthetic process"/>
    <property type="evidence" value="ECO:0007669"/>
    <property type="project" value="UniProtKB-UniPathway"/>
</dbReference>
<gene>
    <name evidence="16" type="primary">nadC</name>
    <name evidence="16" type="ORF">C4520_07345</name>
</gene>
<evidence type="ECO:0000256" key="3">
    <source>
        <dbReference type="ARBA" id="ARBA00009400"/>
    </source>
</evidence>
<comment type="pathway">
    <text evidence="2">Cofactor biosynthesis; NAD(+) biosynthesis; nicotinate D-ribonucleotide from quinolinate: step 1/1.</text>
</comment>
<evidence type="ECO:0000259" key="14">
    <source>
        <dbReference type="Pfam" id="PF01729"/>
    </source>
</evidence>
<dbReference type="Gene3D" id="3.20.20.70">
    <property type="entry name" value="Aldolase class I"/>
    <property type="match status" value="1"/>
</dbReference>
<keyword evidence="8 12" id="KW-0808">Transferase</keyword>
<dbReference type="InterPro" id="IPR022412">
    <property type="entry name" value="Quinolinate_PRibosylTrfase_N"/>
</dbReference>
<dbReference type="InterPro" id="IPR004393">
    <property type="entry name" value="NadC"/>
</dbReference>
<feature type="binding site" evidence="13">
    <location>
        <position position="164"/>
    </location>
    <ligand>
        <name>substrate</name>
    </ligand>
</feature>
<evidence type="ECO:0000256" key="1">
    <source>
        <dbReference type="ARBA" id="ARBA00003237"/>
    </source>
</evidence>
<evidence type="ECO:0000256" key="5">
    <source>
        <dbReference type="ARBA" id="ARBA00011944"/>
    </source>
</evidence>
<dbReference type="NCBIfam" id="TIGR00078">
    <property type="entry name" value="nadC"/>
    <property type="match status" value="1"/>
</dbReference>
<feature type="binding site" evidence="13">
    <location>
        <begin position="130"/>
        <end position="132"/>
    </location>
    <ligand>
        <name>substrate</name>
    </ligand>
</feature>
<evidence type="ECO:0000256" key="10">
    <source>
        <dbReference type="ARBA" id="ARBA00047445"/>
    </source>
</evidence>
<evidence type="ECO:0000256" key="7">
    <source>
        <dbReference type="ARBA" id="ARBA00022676"/>
    </source>
</evidence>
<feature type="binding site" evidence="13">
    <location>
        <position position="97"/>
    </location>
    <ligand>
        <name>substrate</name>
    </ligand>
</feature>
<evidence type="ECO:0000256" key="12">
    <source>
        <dbReference type="PIRNR" id="PIRNR006250"/>
    </source>
</evidence>
<feature type="binding site" evidence="13">
    <location>
        <begin position="271"/>
        <end position="273"/>
    </location>
    <ligand>
        <name>substrate</name>
    </ligand>
</feature>
<feature type="binding site" evidence="13">
    <location>
        <position position="154"/>
    </location>
    <ligand>
        <name>substrate</name>
    </ligand>
</feature>
<dbReference type="SUPFAM" id="SSF51690">
    <property type="entry name" value="Nicotinate/Quinolinate PRTase C-terminal domain-like"/>
    <property type="match status" value="1"/>
</dbReference>
<organism evidence="16 17">
    <name type="scientific">Abyssobacteria bacterium (strain SURF_5)</name>
    <dbReference type="NCBI Taxonomy" id="2093360"/>
    <lineage>
        <taxon>Bacteria</taxon>
        <taxon>Pseudomonadati</taxon>
        <taxon>Candidatus Hydrogenedentota</taxon>
        <taxon>Candidatus Abyssobacteria</taxon>
    </lineage>
</organism>
<feature type="domain" description="Quinolinate phosphoribosyl transferase N-terminal" evidence="15">
    <location>
        <begin position="22"/>
        <end position="107"/>
    </location>
</feature>
<dbReference type="AlphaFoldDB" id="A0A3A4NQI4"/>
<accession>A0A3A4NQI4</accession>
<dbReference type="PANTHER" id="PTHR32179:SF3">
    <property type="entry name" value="NICOTINATE-NUCLEOTIDE PYROPHOSPHORYLASE [CARBOXYLATING]"/>
    <property type="match status" value="1"/>
</dbReference>
<proteinExistence type="inferred from homology"/>
<evidence type="ECO:0000313" key="16">
    <source>
        <dbReference type="EMBL" id="RJP22833.1"/>
    </source>
</evidence>
<dbReference type="Pfam" id="PF01729">
    <property type="entry name" value="QRPTase_C"/>
    <property type="match status" value="1"/>
</dbReference>
<feature type="binding site" evidence="13">
    <location>
        <begin position="250"/>
        <end position="252"/>
    </location>
    <ligand>
        <name>substrate</name>
    </ligand>
</feature>
<dbReference type="FunFam" id="3.20.20.70:FF:000030">
    <property type="entry name" value="Nicotinate-nucleotide pyrophosphorylase, carboxylating"/>
    <property type="match status" value="1"/>
</dbReference>
<keyword evidence="6" id="KW-0662">Pyridine nucleotide biosynthesis</keyword>
<dbReference type="InterPro" id="IPR036068">
    <property type="entry name" value="Nicotinate_pribotase-like_C"/>
</dbReference>
<dbReference type="InterPro" id="IPR037128">
    <property type="entry name" value="Quinolinate_PRibosylTase_N_sf"/>
</dbReference>
<dbReference type="PIRSF" id="PIRSF006250">
    <property type="entry name" value="NadC_ModD"/>
    <property type="match status" value="1"/>
</dbReference>
<feature type="binding site" evidence="13">
    <location>
        <position position="224"/>
    </location>
    <ligand>
        <name>substrate</name>
    </ligand>
</feature>
<dbReference type="FunFam" id="3.90.1170.20:FF:000001">
    <property type="entry name" value="Nicotinate-nucleotide diphosphorylase (Carboxylating)"/>
    <property type="match status" value="1"/>
</dbReference>
<evidence type="ECO:0000256" key="8">
    <source>
        <dbReference type="ARBA" id="ARBA00022679"/>
    </source>
</evidence>